<reference evidence="3" key="2">
    <citation type="submission" date="2016-11" db="EMBL/GenBank/DDBJ databases">
        <authorList>
            <person name="Jaros S."/>
            <person name="Januszkiewicz K."/>
            <person name="Wedrychowicz H."/>
        </authorList>
    </citation>
    <scope>NUCLEOTIDE SEQUENCE [LARGE SCALE GENOMIC DNA]</scope>
    <source>
        <strain evidence="3">CGMCC 1.7063</strain>
    </source>
</reference>
<organism evidence="3 4">
    <name type="scientific">Microbulbifer donghaiensis</name>
    <dbReference type="NCBI Taxonomy" id="494016"/>
    <lineage>
        <taxon>Bacteria</taxon>
        <taxon>Pseudomonadati</taxon>
        <taxon>Pseudomonadota</taxon>
        <taxon>Gammaproteobacteria</taxon>
        <taxon>Cellvibrionales</taxon>
        <taxon>Microbulbiferaceae</taxon>
        <taxon>Microbulbifer</taxon>
    </lineage>
</organism>
<name>A0A1M5IL22_9GAMM</name>
<protein>
    <submittedName>
        <fullName evidence="3">Integrase core domain-containing protein</fullName>
    </submittedName>
</protein>
<dbReference type="STRING" id="494016.SAMN04487965_3671"/>
<dbReference type="Pfam" id="PF13683">
    <property type="entry name" value="rve_3"/>
    <property type="match status" value="1"/>
</dbReference>
<dbReference type="Gene3D" id="3.30.420.10">
    <property type="entry name" value="Ribonuclease H-like superfamily/Ribonuclease H"/>
    <property type="match status" value="1"/>
</dbReference>
<dbReference type="AlphaFoldDB" id="A0A1M5IL22"/>
<dbReference type="EMBL" id="FQVA01000012">
    <property type="protein sequence ID" value="SHG28971.1"/>
    <property type="molecule type" value="Genomic_DNA"/>
</dbReference>
<proteinExistence type="predicted"/>
<evidence type="ECO:0000313" key="4">
    <source>
        <dbReference type="Proteomes" id="UP000184170"/>
    </source>
</evidence>
<keyword evidence="4" id="KW-1185">Reference proteome</keyword>
<feature type="domain" description="Integrase catalytic" evidence="1">
    <location>
        <begin position="1"/>
        <end position="99"/>
    </location>
</feature>
<dbReference type="InterPro" id="IPR036397">
    <property type="entry name" value="RNaseH_sf"/>
</dbReference>
<dbReference type="OrthoDB" id="9774685at2"/>
<dbReference type="GO" id="GO:0015074">
    <property type="term" value="P:DNA integration"/>
    <property type="evidence" value="ECO:0007669"/>
    <property type="project" value="InterPro"/>
</dbReference>
<dbReference type="InterPro" id="IPR001584">
    <property type="entry name" value="Integrase_cat-core"/>
</dbReference>
<feature type="non-terminal residue" evidence="3">
    <location>
        <position position="1"/>
    </location>
</feature>
<dbReference type="InterPro" id="IPR012337">
    <property type="entry name" value="RNaseH-like_sf"/>
</dbReference>
<evidence type="ECO:0000313" key="3">
    <source>
        <dbReference type="EMBL" id="SHG28971.1"/>
    </source>
</evidence>
<dbReference type="RefSeq" id="WP_143187049.1">
    <property type="nucleotide sequence ID" value="NZ_FQVA01000011.1"/>
</dbReference>
<dbReference type="PANTHER" id="PTHR46889">
    <property type="entry name" value="TRANSPOSASE INSF FOR INSERTION SEQUENCE IS3B-RELATED"/>
    <property type="match status" value="1"/>
</dbReference>
<accession>A0A1M5IL22</accession>
<dbReference type="GO" id="GO:0003676">
    <property type="term" value="F:nucleic acid binding"/>
    <property type="evidence" value="ECO:0007669"/>
    <property type="project" value="InterPro"/>
</dbReference>
<dbReference type="InterPro" id="IPR050900">
    <property type="entry name" value="Transposase_IS3/IS150/IS904"/>
</dbReference>
<dbReference type="Proteomes" id="UP000184170">
    <property type="component" value="Unassembled WGS sequence"/>
</dbReference>
<dbReference type="SUPFAM" id="SSF53098">
    <property type="entry name" value="Ribonuclease H-like"/>
    <property type="match status" value="1"/>
</dbReference>
<gene>
    <name evidence="2" type="ORF">SAMN04487965_3671</name>
    <name evidence="3" type="ORF">SAMN04487965_3701</name>
</gene>
<evidence type="ECO:0000259" key="1">
    <source>
        <dbReference type="PROSITE" id="PS50994"/>
    </source>
</evidence>
<dbReference type="PROSITE" id="PS50994">
    <property type="entry name" value="INTEGRASE"/>
    <property type="match status" value="1"/>
</dbReference>
<dbReference type="EMBL" id="FQVA01000011">
    <property type="protein sequence ID" value="SHG27372.1"/>
    <property type="molecule type" value="Genomic_DNA"/>
</dbReference>
<dbReference type="PANTHER" id="PTHR46889:SF5">
    <property type="entry name" value="INTEGRASE PROTEIN"/>
    <property type="match status" value="1"/>
</dbReference>
<evidence type="ECO:0000313" key="2">
    <source>
        <dbReference type="EMBL" id="SHG27372.1"/>
    </source>
</evidence>
<reference evidence="4" key="1">
    <citation type="submission" date="2016-11" db="EMBL/GenBank/DDBJ databases">
        <authorList>
            <person name="Varghese N."/>
            <person name="Submissions S."/>
        </authorList>
    </citation>
    <scope>NUCLEOTIDE SEQUENCE [LARGE SCALE GENOMIC DNA]</scope>
    <source>
        <strain evidence="4">CGMCC 1.7063</strain>
    </source>
</reference>
<sequence>STPMIHHSDRGVQYCSALYQKELRKSGIQPSMTDGYDCYQNALAERVNGILKQEFLTVRCRTFAELQALLTESIYAYNHLRPHLSLGMETPESVHKKASSDQKLA</sequence>